<dbReference type="PIRSF" id="PIRSF028757">
    <property type="entry name" value="LD-carboxypeptidase"/>
    <property type="match status" value="1"/>
</dbReference>
<gene>
    <name evidence="9" type="ORF">VV02_12165</name>
</gene>
<dbReference type="SUPFAM" id="SSF52317">
    <property type="entry name" value="Class I glutamine amidotransferase-like"/>
    <property type="match status" value="1"/>
</dbReference>
<dbReference type="Gene3D" id="3.50.30.60">
    <property type="entry name" value="LD-carboxypeptidase A C-terminal domain-like"/>
    <property type="match status" value="1"/>
</dbReference>
<evidence type="ECO:0000256" key="4">
    <source>
        <dbReference type="ARBA" id="ARBA00022801"/>
    </source>
</evidence>
<evidence type="ECO:0000259" key="7">
    <source>
        <dbReference type="Pfam" id="PF02016"/>
    </source>
</evidence>
<keyword evidence="4" id="KW-0378">Hydrolase</keyword>
<dbReference type="InterPro" id="IPR027461">
    <property type="entry name" value="Carboxypeptidase_A_C_sf"/>
</dbReference>
<proteinExistence type="inferred from homology"/>
<dbReference type="Proteomes" id="UP000066480">
    <property type="component" value="Chromosome"/>
</dbReference>
<dbReference type="InterPro" id="IPR040921">
    <property type="entry name" value="Peptidase_S66C"/>
</dbReference>
<evidence type="ECO:0000259" key="8">
    <source>
        <dbReference type="Pfam" id="PF17676"/>
    </source>
</evidence>
<feature type="domain" description="LD-carboxypeptidase C-terminal" evidence="8">
    <location>
        <begin position="173"/>
        <end position="284"/>
    </location>
</feature>
<evidence type="ECO:0000256" key="3">
    <source>
        <dbReference type="ARBA" id="ARBA00022670"/>
    </source>
</evidence>
<reference evidence="9 10" key="1">
    <citation type="submission" date="2015-03" db="EMBL/GenBank/DDBJ databases">
        <title>Luteipulveratus halotolerans sp. nov., a novel actinobacterium (Dermacoccaceae) from Sarawak, Malaysia.</title>
        <authorList>
            <person name="Juboi H."/>
            <person name="Basik A."/>
            <person name="Shamsul S.S."/>
            <person name="Arnold P."/>
            <person name="Schmitt E.K."/>
            <person name="Sanglier J.-J."/>
            <person name="Yeo T."/>
        </authorList>
    </citation>
    <scope>NUCLEOTIDE SEQUENCE [LARGE SCALE GENOMIC DNA]</scope>
    <source>
        <strain evidence="9 10">MN07-A0370</strain>
    </source>
</reference>
<evidence type="ECO:0000256" key="5">
    <source>
        <dbReference type="ARBA" id="ARBA00022825"/>
    </source>
</evidence>
<feature type="active site" description="Charge relay system" evidence="6">
    <location>
        <position position="269"/>
    </location>
</feature>
<feature type="active site" description="Charge relay system" evidence="6">
    <location>
        <position position="204"/>
    </location>
</feature>
<dbReference type="InterPro" id="IPR040449">
    <property type="entry name" value="Peptidase_S66_N"/>
</dbReference>
<keyword evidence="3" id="KW-0645">Protease</keyword>
<dbReference type="InterPro" id="IPR003507">
    <property type="entry name" value="S66_fam"/>
</dbReference>
<dbReference type="KEGG" id="lmoi:VV02_12165"/>
<evidence type="ECO:0008006" key="11">
    <source>
        <dbReference type="Google" id="ProtNLM"/>
    </source>
</evidence>
<dbReference type="PANTHER" id="PTHR30237:SF2">
    <property type="entry name" value="MUREIN TETRAPEPTIDE CARBOXYPEPTIDASE"/>
    <property type="match status" value="1"/>
</dbReference>
<dbReference type="STRING" id="571913.VV02_12165"/>
<keyword evidence="10" id="KW-1185">Reference proteome</keyword>
<organism evidence="9 10">
    <name type="scientific">Luteipulveratus mongoliensis</name>
    <dbReference type="NCBI Taxonomy" id="571913"/>
    <lineage>
        <taxon>Bacteria</taxon>
        <taxon>Bacillati</taxon>
        <taxon>Actinomycetota</taxon>
        <taxon>Actinomycetes</taxon>
        <taxon>Micrococcales</taxon>
        <taxon>Dermacoccaceae</taxon>
        <taxon>Luteipulveratus</taxon>
    </lineage>
</organism>
<evidence type="ECO:0000313" key="9">
    <source>
        <dbReference type="EMBL" id="AKU18862.1"/>
    </source>
</evidence>
<accession>A0A0K1JQ62</accession>
<keyword evidence="5" id="KW-0720">Serine protease</keyword>
<keyword evidence="2" id="KW-0121">Carboxypeptidase</keyword>
<feature type="active site" description="Nucleophile" evidence="6">
    <location>
        <position position="109"/>
    </location>
</feature>
<dbReference type="PANTHER" id="PTHR30237">
    <property type="entry name" value="MURAMOYLTETRAPEPTIDE CARBOXYPEPTIDASE"/>
    <property type="match status" value="1"/>
</dbReference>
<dbReference type="EMBL" id="CP011112">
    <property type="protein sequence ID" value="AKU18862.1"/>
    <property type="molecule type" value="Genomic_DNA"/>
</dbReference>
<evidence type="ECO:0000313" key="10">
    <source>
        <dbReference type="Proteomes" id="UP000066480"/>
    </source>
</evidence>
<dbReference type="InterPro" id="IPR029062">
    <property type="entry name" value="Class_I_gatase-like"/>
</dbReference>
<evidence type="ECO:0000256" key="6">
    <source>
        <dbReference type="PIRSR" id="PIRSR028757-1"/>
    </source>
</evidence>
<dbReference type="CDD" id="cd07025">
    <property type="entry name" value="Peptidase_S66"/>
    <property type="match status" value="1"/>
</dbReference>
<comment type="similarity">
    <text evidence="1">Belongs to the peptidase S66 family.</text>
</comment>
<evidence type="ECO:0000256" key="2">
    <source>
        <dbReference type="ARBA" id="ARBA00022645"/>
    </source>
</evidence>
<protein>
    <recommendedName>
        <fullName evidence="11">Peptidase U61</fullName>
    </recommendedName>
</protein>
<dbReference type="AlphaFoldDB" id="A0A0K1JQ62"/>
<dbReference type="InterPro" id="IPR027478">
    <property type="entry name" value="LdcA_N"/>
</dbReference>
<dbReference type="GO" id="GO:0004180">
    <property type="term" value="F:carboxypeptidase activity"/>
    <property type="evidence" value="ECO:0007669"/>
    <property type="project" value="UniProtKB-KW"/>
</dbReference>
<dbReference type="PATRIC" id="fig|571913.6.peg.2479"/>
<feature type="domain" description="LD-carboxypeptidase N-terminal" evidence="7">
    <location>
        <begin position="7"/>
        <end position="129"/>
    </location>
</feature>
<name>A0A0K1JQ62_9MICO</name>
<sequence>MHEGDRVAVLSVSGPPVAERLDEGLAVVRSWGLDPVLLDSASAAHPTFDYLAGDDELRARDIEHALTDPSYAAVLLARGGYGSQRTLEHVDWSRVVAAQPRPRHVVGFSDVTALQEGLLRHLGWSSLYGPMVATWYFQQGRAQESLQRALMAPDSVTAIELPDGFALVDGVAEGTLLGGCATLMASSIGSSTAVPAKDAIVFLEDVDEELFRLDRVFTQLRRSGYLDGIRGVVTGTFDGCGDPDLVTALLRDRFADLGVPVLAGADIGHGVPLQTLPIGRRARLDTAAARLDLL</sequence>
<evidence type="ECO:0000256" key="1">
    <source>
        <dbReference type="ARBA" id="ARBA00010233"/>
    </source>
</evidence>
<dbReference type="GO" id="GO:0008236">
    <property type="term" value="F:serine-type peptidase activity"/>
    <property type="evidence" value="ECO:0007669"/>
    <property type="project" value="UniProtKB-KW"/>
</dbReference>
<dbReference type="SUPFAM" id="SSF141986">
    <property type="entry name" value="LD-carboxypeptidase A C-terminal domain-like"/>
    <property type="match status" value="1"/>
</dbReference>
<dbReference type="Pfam" id="PF17676">
    <property type="entry name" value="Peptidase_S66C"/>
    <property type="match status" value="1"/>
</dbReference>
<dbReference type="Pfam" id="PF02016">
    <property type="entry name" value="Peptidase_S66"/>
    <property type="match status" value="1"/>
</dbReference>
<dbReference type="Gene3D" id="3.40.50.10740">
    <property type="entry name" value="Class I glutamine amidotransferase-like"/>
    <property type="match status" value="1"/>
</dbReference>
<dbReference type="GO" id="GO:0006508">
    <property type="term" value="P:proteolysis"/>
    <property type="evidence" value="ECO:0007669"/>
    <property type="project" value="UniProtKB-KW"/>
</dbReference>